<dbReference type="GO" id="GO:0022857">
    <property type="term" value="F:transmembrane transporter activity"/>
    <property type="evidence" value="ECO:0007669"/>
    <property type="project" value="InterPro"/>
</dbReference>
<accession>A0A9X3IJC0</accession>
<feature type="transmembrane region" description="Helical" evidence="6">
    <location>
        <begin position="38"/>
        <end position="59"/>
    </location>
</feature>
<dbReference type="AlphaFoldDB" id="A0A9X3IJC0"/>
<dbReference type="CDD" id="cd06580">
    <property type="entry name" value="TM_PBP1_transp_TpRbsC_like"/>
    <property type="match status" value="1"/>
</dbReference>
<feature type="transmembrane region" description="Helical" evidence="6">
    <location>
        <begin position="6"/>
        <end position="26"/>
    </location>
</feature>
<reference evidence="7" key="1">
    <citation type="submission" date="2022-11" db="EMBL/GenBank/DDBJ databases">
        <title>Biodiversity and phylogenetic relationships of bacteria.</title>
        <authorList>
            <person name="Machado R.A.R."/>
            <person name="Bhat A."/>
            <person name="Loulou A."/>
            <person name="Kallel S."/>
        </authorList>
    </citation>
    <scope>NUCLEOTIDE SEQUENCE</scope>
    <source>
        <strain evidence="7">K-TC2</strain>
    </source>
</reference>
<dbReference type="EMBL" id="JAPKNK010000001">
    <property type="protein sequence ID" value="MCX5568399.1"/>
    <property type="molecule type" value="Genomic_DNA"/>
</dbReference>
<evidence type="ECO:0000256" key="6">
    <source>
        <dbReference type="SAM" id="Phobius"/>
    </source>
</evidence>
<evidence type="ECO:0000256" key="1">
    <source>
        <dbReference type="ARBA" id="ARBA00004651"/>
    </source>
</evidence>
<keyword evidence="5 6" id="KW-0472">Membrane</keyword>
<dbReference type="InterPro" id="IPR001851">
    <property type="entry name" value="ABC_transp_permease"/>
</dbReference>
<keyword evidence="8" id="KW-1185">Reference proteome</keyword>
<evidence type="ECO:0000256" key="3">
    <source>
        <dbReference type="ARBA" id="ARBA00022692"/>
    </source>
</evidence>
<feature type="transmembrane region" description="Helical" evidence="6">
    <location>
        <begin position="94"/>
        <end position="116"/>
    </location>
</feature>
<dbReference type="PANTHER" id="PTHR43370:SF1">
    <property type="entry name" value="GUANOSINE ABC TRANSPORTER PERMEASE PROTEIN NUPQ"/>
    <property type="match status" value="1"/>
</dbReference>
<feature type="transmembrane region" description="Helical" evidence="6">
    <location>
        <begin position="65"/>
        <end position="87"/>
    </location>
</feature>
<dbReference type="PANTHER" id="PTHR43370">
    <property type="entry name" value="SUGAR ABC TRANSPORTER INTEGRAL MEMBRANE PROTEIN-RELATED"/>
    <property type="match status" value="1"/>
</dbReference>
<name>A0A9X3IJC0_9HYPH</name>
<dbReference type="Proteomes" id="UP001144805">
    <property type="component" value="Unassembled WGS sequence"/>
</dbReference>
<dbReference type="Pfam" id="PF02653">
    <property type="entry name" value="BPD_transp_2"/>
    <property type="match status" value="1"/>
</dbReference>
<evidence type="ECO:0000256" key="4">
    <source>
        <dbReference type="ARBA" id="ARBA00022989"/>
    </source>
</evidence>
<dbReference type="GO" id="GO:0005886">
    <property type="term" value="C:plasma membrane"/>
    <property type="evidence" value="ECO:0007669"/>
    <property type="project" value="UniProtKB-SubCell"/>
</dbReference>
<comment type="caution">
    <text evidence="7">The sequence shown here is derived from an EMBL/GenBank/DDBJ whole genome shotgun (WGS) entry which is preliminary data.</text>
</comment>
<protein>
    <submittedName>
        <fullName evidence="7">ABC transporter permease</fullName>
    </submittedName>
</protein>
<sequence>MEVLERLLNVTLVVATLRTTAPILLVALGGSFTTKAGIFNIGLEGQMLVGAFFAVIGTIASGSPWIGVLCGILAALTLALIFALMVVTFKANEVVVGLALNILAGGLTISLMKAIFGTRGSIFGHGLVGLPALKLPNVKDLGWFGQMISGYTPLVYLAFILVPVLILFYNRSRLGLYIRVVGEKPEAAEALGISIVRIRYVSSLLCGLLAGLAGAHLSLGYTTMFTENMSSGRGFMAVAILIFSNGDPLKILFGCLLFGFSDALSLRLQTLGISSYLVLAVPYLVALIALFALSYRSRPRVIQETLASMGRALSVKSNTIQPTAATDASKP</sequence>
<feature type="transmembrane region" description="Helical" evidence="6">
    <location>
        <begin position="234"/>
        <end position="261"/>
    </location>
</feature>
<keyword evidence="2" id="KW-1003">Cell membrane</keyword>
<evidence type="ECO:0000313" key="7">
    <source>
        <dbReference type="EMBL" id="MCX5568399.1"/>
    </source>
</evidence>
<evidence type="ECO:0000256" key="2">
    <source>
        <dbReference type="ARBA" id="ARBA00022475"/>
    </source>
</evidence>
<keyword evidence="3 6" id="KW-0812">Transmembrane</keyword>
<gene>
    <name evidence="7" type="ORF">OSH07_04245</name>
</gene>
<feature type="transmembrane region" description="Helical" evidence="6">
    <location>
        <begin position="273"/>
        <end position="293"/>
    </location>
</feature>
<comment type="subcellular location">
    <subcellularLocation>
        <location evidence="1">Cell membrane</location>
        <topology evidence="1">Multi-pass membrane protein</topology>
    </subcellularLocation>
</comment>
<organism evidence="7 8">
    <name type="scientific">Kaistia nematophila</name>
    <dbReference type="NCBI Taxonomy" id="2994654"/>
    <lineage>
        <taxon>Bacteria</taxon>
        <taxon>Pseudomonadati</taxon>
        <taxon>Pseudomonadota</taxon>
        <taxon>Alphaproteobacteria</taxon>
        <taxon>Hyphomicrobiales</taxon>
        <taxon>Kaistiaceae</taxon>
        <taxon>Kaistia</taxon>
    </lineage>
</organism>
<evidence type="ECO:0000256" key="5">
    <source>
        <dbReference type="ARBA" id="ARBA00023136"/>
    </source>
</evidence>
<evidence type="ECO:0000313" key="8">
    <source>
        <dbReference type="Proteomes" id="UP001144805"/>
    </source>
</evidence>
<dbReference type="RefSeq" id="WP_266337339.1">
    <property type="nucleotide sequence ID" value="NZ_JAPKNK010000001.1"/>
</dbReference>
<proteinExistence type="predicted"/>
<keyword evidence="4 6" id="KW-1133">Transmembrane helix</keyword>
<feature type="transmembrane region" description="Helical" evidence="6">
    <location>
        <begin position="148"/>
        <end position="169"/>
    </location>
</feature>